<dbReference type="EMBL" id="JBHSTQ010000004">
    <property type="protein sequence ID" value="MFC6386122.1"/>
    <property type="molecule type" value="Genomic_DNA"/>
</dbReference>
<keyword evidence="1" id="KW-0812">Transmembrane</keyword>
<sequence>MVNAPLFVHHVIFPVFMFYSFPPLLGFASLANLLIDMLVFILAIKFFSIPVAWRQGLNMFISLWLIGLVADVAGSLFLTFTGAISLKMKTNLVNYFSIYASPTSILFFILAVVLSGFIIYWLDRLYLSGPLSKKQAARVALVFAFLTAPYTFLIPTSWIY</sequence>
<feature type="transmembrane region" description="Helical" evidence="1">
    <location>
        <begin position="105"/>
        <end position="127"/>
    </location>
</feature>
<evidence type="ECO:0000256" key="1">
    <source>
        <dbReference type="SAM" id="Phobius"/>
    </source>
</evidence>
<keyword evidence="1" id="KW-0472">Membrane</keyword>
<reference evidence="3" key="1">
    <citation type="journal article" date="2019" name="Int. J. Syst. Evol. Microbiol.">
        <title>The Global Catalogue of Microorganisms (GCM) 10K type strain sequencing project: providing services to taxonomists for standard genome sequencing and annotation.</title>
        <authorList>
            <consortium name="The Broad Institute Genomics Platform"/>
            <consortium name="The Broad Institute Genome Sequencing Center for Infectious Disease"/>
            <person name="Wu L."/>
            <person name="Ma J."/>
        </authorList>
    </citation>
    <scope>NUCLEOTIDE SEQUENCE [LARGE SCALE GENOMIC DNA]</scope>
    <source>
        <strain evidence="3">CCUG 42001</strain>
    </source>
</reference>
<gene>
    <name evidence="2" type="ORF">ACFP7A_05885</name>
</gene>
<feature type="transmembrane region" description="Helical" evidence="1">
    <location>
        <begin position="59"/>
        <end position="85"/>
    </location>
</feature>
<keyword evidence="3" id="KW-1185">Reference proteome</keyword>
<comment type="caution">
    <text evidence="2">The sequence shown here is derived from an EMBL/GenBank/DDBJ whole genome shotgun (WGS) entry which is preliminary data.</text>
</comment>
<evidence type="ECO:0000313" key="3">
    <source>
        <dbReference type="Proteomes" id="UP001596267"/>
    </source>
</evidence>
<evidence type="ECO:0008006" key="4">
    <source>
        <dbReference type="Google" id="ProtNLM"/>
    </source>
</evidence>
<feature type="transmembrane region" description="Helical" evidence="1">
    <location>
        <begin position="139"/>
        <end position="159"/>
    </location>
</feature>
<feature type="transmembrane region" description="Helical" evidence="1">
    <location>
        <begin position="24"/>
        <end position="47"/>
    </location>
</feature>
<organism evidence="2 3">
    <name type="scientific">Sporolactobacillus kofuensis</name>
    <dbReference type="NCBI Taxonomy" id="269672"/>
    <lineage>
        <taxon>Bacteria</taxon>
        <taxon>Bacillati</taxon>
        <taxon>Bacillota</taxon>
        <taxon>Bacilli</taxon>
        <taxon>Bacillales</taxon>
        <taxon>Sporolactobacillaceae</taxon>
        <taxon>Sporolactobacillus</taxon>
    </lineage>
</organism>
<keyword evidence="1" id="KW-1133">Transmembrane helix</keyword>
<dbReference type="Proteomes" id="UP001596267">
    <property type="component" value="Unassembled WGS sequence"/>
</dbReference>
<dbReference type="RefSeq" id="WP_253052965.1">
    <property type="nucleotide sequence ID" value="NZ_JAMXWN010000003.1"/>
</dbReference>
<evidence type="ECO:0000313" key="2">
    <source>
        <dbReference type="EMBL" id="MFC6386122.1"/>
    </source>
</evidence>
<name>A0ABW1WC30_9BACL</name>
<protein>
    <recommendedName>
        <fullName evidence="4">Rod shape-determining protein MreD</fullName>
    </recommendedName>
</protein>
<proteinExistence type="predicted"/>
<accession>A0ABW1WC30</accession>